<reference evidence="1 2" key="1">
    <citation type="submission" date="2020-04" db="EMBL/GenBank/DDBJ databases">
        <title>Ralstonia insidiosa genome sequencing and assembly.</title>
        <authorList>
            <person name="Martins R.C.R."/>
            <person name="Perdigao-Neto L.V."/>
            <person name="Levin A.S.S."/>
            <person name="Costa S.F."/>
        </authorList>
    </citation>
    <scope>NUCLEOTIDE SEQUENCE [LARGE SCALE GENOMIC DNA]</scope>
    <source>
        <strain evidence="1 2">5047</strain>
    </source>
</reference>
<evidence type="ECO:0000313" key="2">
    <source>
        <dbReference type="Proteomes" id="UP000575469"/>
    </source>
</evidence>
<gene>
    <name evidence="1" type="ORF">HGR00_17200</name>
</gene>
<organism evidence="1 2">
    <name type="scientific">Ralstonia insidiosa</name>
    <dbReference type="NCBI Taxonomy" id="190721"/>
    <lineage>
        <taxon>Bacteria</taxon>
        <taxon>Pseudomonadati</taxon>
        <taxon>Pseudomonadota</taxon>
        <taxon>Betaproteobacteria</taxon>
        <taxon>Burkholderiales</taxon>
        <taxon>Burkholderiaceae</taxon>
        <taxon>Ralstonia</taxon>
    </lineage>
</organism>
<evidence type="ECO:0000313" key="1">
    <source>
        <dbReference type="EMBL" id="NMV39654.1"/>
    </source>
</evidence>
<name>A0A848P4W2_9RALS</name>
<dbReference type="Proteomes" id="UP000575469">
    <property type="component" value="Unassembled WGS sequence"/>
</dbReference>
<dbReference type="EMBL" id="JABBZM010000016">
    <property type="protein sequence ID" value="NMV39654.1"/>
    <property type="molecule type" value="Genomic_DNA"/>
</dbReference>
<comment type="caution">
    <text evidence="1">The sequence shown here is derived from an EMBL/GenBank/DDBJ whole genome shotgun (WGS) entry which is preliminary data.</text>
</comment>
<protein>
    <submittedName>
        <fullName evidence="1">Uncharacterized protein</fullName>
    </submittedName>
</protein>
<accession>A0A848P4W2</accession>
<sequence length="243" mass="26641">MRYIPTSAVVVEKLKQAAKQAKRKYKIPHSEALNRVARGEGYDHWHHVTLCARETERQAALPSLVSECQRAMEAALAGRPICTITGPEILPDGPLILFSTVDGDAWLLEPNERVCTCLAWRGAPGDFGITETGQHTSIEWGGSYELQGNFFSVNMDNGEIGVRTISGYPIGELRQAVKKSLSFDAAMNDIFGGRGGMDLTDEVIADLVRQGWSQDELTKARRDGAIYSPARDSLLYPAMSDLG</sequence>
<dbReference type="RefSeq" id="WP_169340754.1">
    <property type="nucleotide sequence ID" value="NZ_JABBZM010000016.1"/>
</dbReference>
<dbReference type="AlphaFoldDB" id="A0A848P4W2"/>
<proteinExistence type="predicted"/>